<dbReference type="Gene3D" id="2.40.50.140">
    <property type="entry name" value="Nucleic acid-binding proteins"/>
    <property type="match status" value="2"/>
</dbReference>
<evidence type="ECO:0000256" key="1">
    <source>
        <dbReference type="ARBA" id="ARBA00023125"/>
    </source>
</evidence>
<dbReference type="InterPro" id="IPR056880">
    <property type="entry name" value="OB_MEIOB_N"/>
</dbReference>
<evidence type="ECO:0000313" key="8">
    <source>
        <dbReference type="RefSeq" id="XP_035826228.1"/>
    </source>
</evidence>
<dbReference type="SUPFAM" id="SSF50249">
    <property type="entry name" value="Nucleic acid-binding proteins"/>
    <property type="match status" value="2"/>
</dbReference>
<evidence type="ECO:0000259" key="5">
    <source>
        <dbReference type="Pfam" id="PF16900"/>
    </source>
</evidence>
<evidence type="ECO:0000256" key="3">
    <source>
        <dbReference type="ARBA" id="ARBA00038329"/>
    </source>
</evidence>
<feature type="region of interest" description="Disordered" evidence="4">
    <location>
        <begin position="16"/>
        <end position="67"/>
    </location>
</feature>
<evidence type="ECO:0000256" key="4">
    <source>
        <dbReference type="SAM" id="MobiDB-lite"/>
    </source>
</evidence>
<gene>
    <name evidence="8" type="primary">LOC101859249</name>
</gene>
<keyword evidence="7" id="KW-1185">Reference proteome</keyword>
<evidence type="ECO:0000256" key="2">
    <source>
        <dbReference type="ARBA" id="ARBA00023254"/>
    </source>
</evidence>
<dbReference type="InterPro" id="IPR052469">
    <property type="entry name" value="MEIOB"/>
</dbReference>
<dbReference type="PANTHER" id="PTHR21166">
    <property type="entry name" value="CELL DIVISION CONTROL PROTEIN 24 OB DOMAIN-CONTAINING PROTEIN-RELATED"/>
    <property type="match status" value="1"/>
</dbReference>
<feature type="domain" description="MEIOB-like N-terminal" evidence="6">
    <location>
        <begin position="73"/>
        <end position="209"/>
    </location>
</feature>
<organism evidence="7 8">
    <name type="scientific">Aplysia californica</name>
    <name type="common">California sea hare</name>
    <dbReference type="NCBI Taxonomy" id="6500"/>
    <lineage>
        <taxon>Eukaryota</taxon>
        <taxon>Metazoa</taxon>
        <taxon>Spiralia</taxon>
        <taxon>Lophotrochozoa</taxon>
        <taxon>Mollusca</taxon>
        <taxon>Gastropoda</taxon>
        <taxon>Heterobranchia</taxon>
        <taxon>Euthyneura</taxon>
        <taxon>Tectipleura</taxon>
        <taxon>Aplysiida</taxon>
        <taxon>Aplysioidea</taxon>
        <taxon>Aplysiidae</taxon>
        <taxon>Aplysia</taxon>
    </lineage>
</organism>
<dbReference type="InterPro" id="IPR012340">
    <property type="entry name" value="NA-bd_OB-fold"/>
</dbReference>
<dbReference type="RefSeq" id="XP_035826228.1">
    <property type="nucleotide sequence ID" value="XM_035970335.1"/>
</dbReference>
<accession>A0ABM1VUY6</accession>
<dbReference type="PANTHER" id="PTHR21166:SF2">
    <property type="entry name" value="CELL DIVISION CONTROL PROTEIN 24 OB DOMAIN-CONTAINING PROTEIN-RELATED"/>
    <property type="match status" value="1"/>
</dbReference>
<sequence>MAWQSRFDDFAFVDTSSKPKNAWQGENVPGSRPQKQPFSNCSDRHRGGWQAHSHDGGSFSSNGTNKNPDANGIKHIRICDLTTETSFVSIIGLIISKEGPKSIFSKKGTGTERHLVSFTLRDDPTAFINITCWGGQDYATRLSDQFKVGDVVEVKGAQVQAKSKNPSDEKFKPWTPSSFCLNLGENHGELNFYYGLDAENFSSLLRVPTRASNDFYTLEDIQANGMNLHTEHINIFALVKKVWPVRALTTKTGKHITKVDVVLCDETCSAFQLTLWGCFVNLTDDWKPLQTVLFAADVRITYSDFHSGMVACTDSKTVFTVDPDTLEAQMLSEFGRSQFSDTMNHDSVSVLESVTKDPEISSITNVLMVREVKKLQKDLLYSNGQCSYGVVYAFLSHFDIDADNRNIVRLACSKCHKSVNANGRCLCRAQDCSGNQLSAEPPSVLEFNVTVSLTDESGSLEWCYVAPAAIEQLLECSASEFQAADDSRKTRLKWQYLFERMKGVVKISGSNSAKSGKSFVRVMALEKIPHSEVLSGRYSAS</sequence>
<comment type="similarity">
    <text evidence="3">Belongs to the MEIOB family.</text>
</comment>
<feature type="domain" description="Replication protein A OB" evidence="5">
    <location>
        <begin position="231"/>
        <end position="318"/>
    </location>
</feature>
<proteinExistence type="inferred from homology"/>
<dbReference type="InterPro" id="IPR031657">
    <property type="entry name" value="REPA_OB_2"/>
</dbReference>
<protein>
    <submittedName>
        <fullName evidence="8">Meiosis-specific with OB domain-containing protein-like</fullName>
    </submittedName>
</protein>
<reference evidence="8" key="1">
    <citation type="submission" date="2025-08" db="UniProtKB">
        <authorList>
            <consortium name="RefSeq"/>
        </authorList>
    </citation>
    <scope>IDENTIFICATION</scope>
</reference>
<feature type="compositionally biased region" description="Polar residues" evidence="4">
    <location>
        <begin position="58"/>
        <end position="67"/>
    </location>
</feature>
<keyword evidence="1" id="KW-0238">DNA-binding</keyword>
<dbReference type="Proteomes" id="UP000694888">
    <property type="component" value="Unplaced"/>
</dbReference>
<dbReference type="Pfam" id="PF16900">
    <property type="entry name" value="REPA_OB_2"/>
    <property type="match status" value="1"/>
</dbReference>
<evidence type="ECO:0000259" key="6">
    <source>
        <dbReference type="Pfam" id="PF24903"/>
    </source>
</evidence>
<keyword evidence="2" id="KW-0469">Meiosis</keyword>
<dbReference type="Pfam" id="PF24903">
    <property type="entry name" value="OB_MEIOB_N"/>
    <property type="match status" value="1"/>
</dbReference>
<evidence type="ECO:0000313" key="7">
    <source>
        <dbReference type="Proteomes" id="UP000694888"/>
    </source>
</evidence>
<name>A0ABM1VUY6_APLCA</name>
<dbReference type="GeneID" id="101859249"/>